<sequence>MRRGDDTGSLPMALMLVLIGSMLIAALGPLAIRQLDATRDQVRRNHALAAAEAGLEAMLGQLRAVADARGIAPISKLPCGPLTGAVSAAAPARYQVTVDYLDTDPQGRTDAWVTANRLTCTAGTGTTRAPAYALLRAVGTDSATGAFSSVPVRRLRATYVMRKDAQYGTGGLIHAYRPTGANDMCIDAVSDAFAVDTQAELRLCDPNRDTQKFAYNENLNLVLIASRTPSRPQGMCLDVDTPKNKEEVRLQPCAVPALAQQQWVLNGTANFVANGGKCMNVQAGRMVVRSAGNGCGVLPYNSTQSFFPESSVGASNAGETAGQIVNQDQFGRCVDVPEQNLAFAYLAAFPCQQALPGGSVTWNQKWTVPALPAGGMSGTGRITATSPSSVIQCLRSPGTTATGSYVTAVACPTGSTTPAAMTWTVYRDTGRYDTSYRIADGTGYCLALTNPDASPADLYPGGYKVSKLVVAVCDSSAAQKWNAPQGTKARPLVDYAER</sequence>
<feature type="transmembrane region" description="Helical" evidence="1">
    <location>
        <begin position="12"/>
        <end position="32"/>
    </location>
</feature>
<dbReference type="PROSITE" id="PS50231">
    <property type="entry name" value="RICIN_B_LECTIN"/>
    <property type="match status" value="2"/>
</dbReference>
<evidence type="ECO:0000259" key="2">
    <source>
        <dbReference type="SMART" id="SM00458"/>
    </source>
</evidence>
<protein>
    <recommendedName>
        <fullName evidence="2">Ricin B lectin domain-containing protein</fullName>
    </recommendedName>
</protein>
<dbReference type="EMBL" id="BAAALT010000182">
    <property type="protein sequence ID" value="GAA1821762.1"/>
    <property type="molecule type" value="Genomic_DNA"/>
</dbReference>
<keyword evidence="1" id="KW-0812">Transmembrane</keyword>
<dbReference type="RefSeq" id="WP_344136499.1">
    <property type="nucleotide sequence ID" value="NZ_BAAALT010000182.1"/>
</dbReference>
<keyword evidence="4" id="KW-1185">Reference proteome</keyword>
<dbReference type="Gene3D" id="2.80.10.50">
    <property type="match status" value="2"/>
</dbReference>
<gene>
    <name evidence="3" type="ORF">GCM10009682_47520</name>
</gene>
<dbReference type="Pfam" id="PF00652">
    <property type="entry name" value="Ricin_B_lectin"/>
    <property type="match status" value="1"/>
</dbReference>
<keyword evidence="1" id="KW-1133">Transmembrane helix</keyword>
<organism evidence="3 4">
    <name type="scientific">Luedemannella flava</name>
    <dbReference type="NCBI Taxonomy" id="349316"/>
    <lineage>
        <taxon>Bacteria</taxon>
        <taxon>Bacillati</taxon>
        <taxon>Actinomycetota</taxon>
        <taxon>Actinomycetes</taxon>
        <taxon>Micromonosporales</taxon>
        <taxon>Micromonosporaceae</taxon>
        <taxon>Luedemannella</taxon>
    </lineage>
</organism>
<comment type="caution">
    <text evidence="3">The sequence shown here is derived from an EMBL/GenBank/DDBJ whole genome shotgun (WGS) entry which is preliminary data.</text>
</comment>
<feature type="domain" description="Ricin B lectin" evidence="2">
    <location>
        <begin position="170"/>
        <end position="309"/>
    </location>
</feature>
<keyword evidence="1" id="KW-0472">Membrane</keyword>
<dbReference type="SUPFAM" id="SSF50370">
    <property type="entry name" value="Ricin B-like lectins"/>
    <property type="match status" value="2"/>
</dbReference>
<dbReference type="InterPro" id="IPR035992">
    <property type="entry name" value="Ricin_B-like_lectins"/>
</dbReference>
<evidence type="ECO:0000313" key="4">
    <source>
        <dbReference type="Proteomes" id="UP001500218"/>
    </source>
</evidence>
<evidence type="ECO:0000256" key="1">
    <source>
        <dbReference type="SAM" id="Phobius"/>
    </source>
</evidence>
<dbReference type="SMART" id="SM00458">
    <property type="entry name" value="RICIN"/>
    <property type="match status" value="2"/>
</dbReference>
<name>A0ABP4YST7_9ACTN</name>
<evidence type="ECO:0000313" key="3">
    <source>
        <dbReference type="EMBL" id="GAA1821762.1"/>
    </source>
</evidence>
<dbReference type="InterPro" id="IPR000772">
    <property type="entry name" value="Ricin_B_lectin"/>
</dbReference>
<dbReference type="Proteomes" id="UP001500218">
    <property type="component" value="Unassembled WGS sequence"/>
</dbReference>
<dbReference type="CDD" id="cd00161">
    <property type="entry name" value="beta-trefoil_Ricin-like"/>
    <property type="match status" value="1"/>
</dbReference>
<proteinExistence type="predicted"/>
<reference evidence="4" key="1">
    <citation type="journal article" date="2019" name="Int. J. Syst. Evol. Microbiol.">
        <title>The Global Catalogue of Microorganisms (GCM) 10K type strain sequencing project: providing services to taxonomists for standard genome sequencing and annotation.</title>
        <authorList>
            <consortium name="The Broad Institute Genomics Platform"/>
            <consortium name="The Broad Institute Genome Sequencing Center for Infectious Disease"/>
            <person name="Wu L."/>
            <person name="Ma J."/>
        </authorList>
    </citation>
    <scope>NUCLEOTIDE SEQUENCE [LARGE SCALE GENOMIC DNA]</scope>
    <source>
        <strain evidence="4">JCM 13250</strain>
    </source>
</reference>
<accession>A0ABP4YST7</accession>
<feature type="domain" description="Ricin B lectin" evidence="2">
    <location>
        <begin position="321"/>
        <end position="484"/>
    </location>
</feature>